<name>A0ABT5SSU4_9PSEU</name>
<feature type="region of interest" description="Disordered" evidence="1">
    <location>
        <begin position="481"/>
        <end position="503"/>
    </location>
</feature>
<evidence type="ECO:0000313" key="2">
    <source>
        <dbReference type="EMBL" id="MDD7965907.1"/>
    </source>
</evidence>
<comment type="caution">
    <text evidence="2">The sequence shown here is derived from an EMBL/GenBank/DDBJ whole genome shotgun (WGS) entry which is preliminary data.</text>
</comment>
<accession>A0ABT5SSU4</accession>
<dbReference type="Proteomes" id="UP001300763">
    <property type="component" value="Unassembled WGS sequence"/>
</dbReference>
<dbReference type="EMBL" id="JAQZAO010000004">
    <property type="protein sequence ID" value="MDD7965907.1"/>
    <property type="molecule type" value="Genomic_DNA"/>
</dbReference>
<evidence type="ECO:0000313" key="3">
    <source>
        <dbReference type="Proteomes" id="UP001300763"/>
    </source>
</evidence>
<reference evidence="2 3" key="1">
    <citation type="submission" date="2023-02" db="EMBL/GenBank/DDBJ databases">
        <title>Genome sequencing required for Actinomycetospora new species description.</title>
        <authorList>
            <person name="Saimee Y."/>
            <person name="Duangmal K."/>
        </authorList>
    </citation>
    <scope>NUCLEOTIDE SEQUENCE [LARGE SCALE GENOMIC DNA]</scope>
    <source>
        <strain evidence="2 3">DW7H6</strain>
    </source>
</reference>
<organism evidence="2 3">
    <name type="scientific">Actinomycetospora lemnae</name>
    <dbReference type="NCBI Taxonomy" id="3019891"/>
    <lineage>
        <taxon>Bacteria</taxon>
        <taxon>Bacillati</taxon>
        <taxon>Actinomycetota</taxon>
        <taxon>Actinomycetes</taxon>
        <taxon>Pseudonocardiales</taxon>
        <taxon>Pseudonocardiaceae</taxon>
        <taxon>Actinomycetospora</taxon>
    </lineage>
</organism>
<proteinExistence type="predicted"/>
<gene>
    <name evidence="2" type="ORF">PGB27_11180</name>
</gene>
<keyword evidence="3" id="KW-1185">Reference proteome</keyword>
<sequence>MTWSFLSWSPDDAAGAVYDVTVPGAWEELVDFYAGEAGSRPLERVVELAREHGVRRVVVEQRHLDHDWRSEHGAFHGRLFRRRPSVCHRWHLFTDDVPDDLSRLRPEAYRGYVVLRPLPSTPVGRTMIAPPPGLAGAVRCEATERVSLFGHPLWITAMPFLSQDAEYLRCAHATLWMVLRHAHLAHGLPRRLTAEVHDAALGGVIVGRQIPSEGLSVQQMLAGATRLGLSPGLMHLPGTRDEDAAADAAAPPAQAPPPGSGGRAEPQAGRLSLRAVLCRYVNSQLPPIVISRSHAWVVVGYRRHPDDDRRVTLWRHDDARGPYLEVDDPFAEPEDAHRPWQTAILPLLPAVHVTAERAEAAGRLWFAGYLRRADDDEPAARAAAAGELTFRTYVIRSDDFLEGLLARGVDPALADLYRLAALPEHVWVVEAVDRAARREGGPDVVGEALVDATASTHHEPLQEGLVALHGGRLAHRIGPDHLTRRDLQLRDPGHYRTGRPGHR</sequence>
<feature type="region of interest" description="Disordered" evidence="1">
    <location>
        <begin position="232"/>
        <end position="267"/>
    </location>
</feature>
<dbReference type="RefSeq" id="WP_274200441.1">
    <property type="nucleotide sequence ID" value="NZ_JAQZAO010000004.1"/>
</dbReference>
<evidence type="ECO:0000256" key="1">
    <source>
        <dbReference type="SAM" id="MobiDB-lite"/>
    </source>
</evidence>
<feature type="compositionally biased region" description="Basic and acidic residues" evidence="1">
    <location>
        <begin position="481"/>
        <end position="494"/>
    </location>
</feature>
<protein>
    <submittedName>
        <fullName evidence="2">Uncharacterized protein</fullName>
    </submittedName>
</protein>